<dbReference type="InterPro" id="IPR000160">
    <property type="entry name" value="GGDEF_dom"/>
</dbReference>
<feature type="domain" description="GGDEF" evidence="2">
    <location>
        <begin position="48"/>
        <end position="182"/>
    </location>
</feature>
<organism evidence="3 4">
    <name type="scientific">Bosea vestrisii</name>
    <dbReference type="NCBI Taxonomy" id="151416"/>
    <lineage>
        <taxon>Bacteria</taxon>
        <taxon>Pseudomonadati</taxon>
        <taxon>Pseudomonadota</taxon>
        <taxon>Alphaproteobacteria</taxon>
        <taxon>Hyphomicrobiales</taxon>
        <taxon>Boseaceae</taxon>
        <taxon>Bosea</taxon>
    </lineage>
</organism>
<evidence type="ECO:0000259" key="1">
    <source>
        <dbReference type="PROSITE" id="PS50883"/>
    </source>
</evidence>
<dbReference type="PANTHER" id="PTHR44757">
    <property type="entry name" value="DIGUANYLATE CYCLASE DGCP"/>
    <property type="match status" value="1"/>
</dbReference>
<dbReference type="CDD" id="cd01948">
    <property type="entry name" value="EAL"/>
    <property type="match status" value="1"/>
</dbReference>
<dbReference type="NCBIfam" id="TIGR00254">
    <property type="entry name" value="GGDEF"/>
    <property type="match status" value="1"/>
</dbReference>
<proteinExistence type="predicted"/>
<dbReference type="InterPro" id="IPR052155">
    <property type="entry name" value="Biofilm_reg_signaling"/>
</dbReference>
<feature type="domain" description="EAL" evidence="1">
    <location>
        <begin position="191"/>
        <end position="442"/>
    </location>
</feature>
<dbReference type="SMART" id="SM00052">
    <property type="entry name" value="EAL"/>
    <property type="match status" value="1"/>
</dbReference>
<dbReference type="EMBL" id="JBHSLV010000026">
    <property type="protein sequence ID" value="MFC5394074.1"/>
    <property type="molecule type" value="Genomic_DNA"/>
</dbReference>
<dbReference type="Gene3D" id="3.20.20.450">
    <property type="entry name" value="EAL domain"/>
    <property type="match status" value="1"/>
</dbReference>
<keyword evidence="4" id="KW-1185">Reference proteome</keyword>
<dbReference type="Pfam" id="PF00563">
    <property type="entry name" value="EAL"/>
    <property type="match status" value="1"/>
</dbReference>
<evidence type="ECO:0000313" key="3">
    <source>
        <dbReference type="EMBL" id="MFC5394074.1"/>
    </source>
</evidence>
<dbReference type="Proteomes" id="UP001596104">
    <property type="component" value="Unassembled WGS sequence"/>
</dbReference>
<dbReference type="CDD" id="cd01949">
    <property type="entry name" value="GGDEF"/>
    <property type="match status" value="1"/>
</dbReference>
<gene>
    <name evidence="3" type="ORF">ACFPPC_15645</name>
</gene>
<accession>A0ABW0HDP8</accession>
<evidence type="ECO:0000313" key="4">
    <source>
        <dbReference type="Proteomes" id="UP001596104"/>
    </source>
</evidence>
<dbReference type="InterPro" id="IPR029787">
    <property type="entry name" value="Nucleotide_cyclase"/>
</dbReference>
<dbReference type="RefSeq" id="WP_377009199.1">
    <property type="nucleotide sequence ID" value="NZ_JBHSLV010000026.1"/>
</dbReference>
<dbReference type="Gene3D" id="3.30.70.270">
    <property type="match status" value="1"/>
</dbReference>
<dbReference type="SUPFAM" id="SSF55073">
    <property type="entry name" value="Nucleotide cyclase"/>
    <property type="match status" value="1"/>
</dbReference>
<dbReference type="InterPro" id="IPR001633">
    <property type="entry name" value="EAL_dom"/>
</dbReference>
<sequence>MVIWALVTKEVEAEKRIRHLAHYDMLTGLPNRISFHDALISSLVASDARTGLLLVDLDGFKSVNDTHGHHMGDILLGQVAGRLRGICDGPGMTVGRLGGDEFAVLVHDVPEPAAAAIGQRIVEALSVPYDLRDGRSIQLGATVGIALAPVHGNAADLLLTRADMALYAAKAAGKGQVLVFSPAMELRVRERLRLEADLRSALEMKDGMFVFYQPIVDIETGRVTTREALVRWHHPDKGWISPAQFVPIAEQRGLIEQLSMFVLQSASREAARWPDGARVAVNISANQLGKGTLVPTILAVLVRSGLSPDRLEVELTETALFGSETGCIDDLRRLRDIGVRIALDDFGTGYSSLSHLQMFRFDKVKIDGTFIRHIATRPESAAVVKFVADLGRRLDITTVVEGVETSEQLDYIRKEGCREAQGYLLGAPAPCDADAPAIERLHHAHRQSLQVLNRKTALKRRI</sequence>
<dbReference type="SUPFAM" id="SSF141868">
    <property type="entry name" value="EAL domain-like"/>
    <property type="match status" value="1"/>
</dbReference>
<dbReference type="PROSITE" id="PS50887">
    <property type="entry name" value="GGDEF"/>
    <property type="match status" value="1"/>
</dbReference>
<dbReference type="PANTHER" id="PTHR44757:SF2">
    <property type="entry name" value="BIOFILM ARCHITECTURE MAINTENANCE PROTEIN MBAA"/>
    <property type="match status" value="1"/>
</dbReference>
<dbReference type="SMART" id="SM00267">
    <property type="entry name" value="GGDEF"/>
    <property type="match status" value="1"/>
</dbReference>
<name>A0ABW0HDP8_9HYPH</name>
<dbReference type="Pfam" id="PF00990">
    <property type="entry name" value="GGDEF"/>
    <property type="match status" value="1"/>
</dbReference>
<dbReference type="PROSITE" id="PS50883">
    <property type="entry name" value="EAL"/>
    <property type="match status" value="1"/>
</dbReference>
<dbReference type="InterPro" id="IPR043128">
    <property type="entry name" value="Rev_trsase/Diguanyl_cyclase"/>
</dbReference>
<dbReference type="InterPro" id="IPR035919">
    <property type="entry name" value="EAL_sf"/>
</dbReference>
<comment type="caution">
    <text evidence="3">The sequence shown here is derived from an EMBL/GenBank/DDBJ whole genome shotgun (WGS) entry which is preliminary data.</text>
</comment>
<protein>
    <submittedName>
        <fullName evidence="3">Bifunctional diguanylate cyclase/phosphodiesterase</fullName>
    </submittedName>
</protein>
<evidence type="ECO:0000259" key="2">
    <source>
        <dbReference type="PROSITE" id="PS50887"/>
    </source>
</evidence>
<reference evidence="4" key="1">
    <citation type="journal article" date="2019" name="Int. J. Syst. Evol. Microbiol.">
        <title>The Global Catalogue of Microorganisms (GCM) 10K type strain sequencing project: providing services to taxonomists for standard genome sequencing and annotation.</title>
        <authorList>
            <consortium name="The Broad Institute Genomics Platform"/>
            <consortium name="The Broad Institute Genome Sequencing Center for Infectious Disease"/>
            <person name="Wu L."/>
            <person name="Ma J."/>
        </authorList>
    </citation>
    <scope>NUCLEOTIDE SEQUENCE [LARGE SCALE GENOMIC DNA]</scope>
    <source>
        <strain evidence="4">CGMCC 1.16326</strain>
    </source>
</reference>